<dbReference type="CDD" id="cd12148">
    <property type="entry name" value="fungal_TF_MHR"/>
    <property type="match status" value="1"/>
</dbReference>
<dbReference type="InterPro" id="IPR007219">
    <property type="entry name" value="XnlR_reg_dom"/>
</dbReference>
<evidence type="ECO:0000259" key="3">
    <source>
        <dbReference type="Pfam" id="PF04082"/>
    </source>
</evidence>
<keyword evidence="2" id="KW-0175">Coiled coil</keyword>
<reference evidence="4" key="1">
    <citation type="submission" date="2020-12" db="EMBL/GenBank/DDBJ databases">
        <title>Metabolic potential, ecology and presence of endohyphal bacteria is reflected in genomic diversity of Mucoromycotina.</title>
        <authorList>
            <person name="Muszewska A."/>
            <person name="Okrasinska A."/>
            <person name="Steczkiewicz K."/>
            <person name="Drgas O."/>
            <person name="Orlowska M."/>
            <person name="Perlinska-Lenart U."/>
            <person name="Aleksandrzak-Piekarczyk T."/>
            <person name="Szatraj K."/>
            <person name="Zielenkiewicz U."/>
            <person name="Pilsyk S."/>
            <person name="Malc E."/>
            <person name="Mieczkowski P."/>
            <person name="Kruszewska J.S."/>
            <person name="Biernat P."/>
            <person name="Pawlowska J."/>
        </authorList>
    </citation>
    <scope>NUCLEOTIDE SEQUENCE</scope>
    <source>
        <strain evidence="4">CBS 226.32</strain>
    </source>
</reference>
<evidence type="ECO:0000256" key="2">
    <source>
        <dbReference type="SAM" id="Coils"/>
    </source>
</evidence>
<dbReference type="GO" id="GO:0006351">
    <property type="term" value="P:DNA-templated transcription"/>
    <property type="evidence" value="ECO:0007669"/>
    <property type="project" value="InterPro"/>
</dbReference>
<evidence type="ECO:0000256" key="1">
    <source>
        <dbReference type="ARBA" id="ARBA00023242"/>
    </source>
</evidence>
<dbReference type="GO" id="GO:0003700">
    <property type="term" value="F:DNA-binding transcription factor activity"/>
    <property type="evidence" value="ECO:0007669"/>
    <property type="project" value="InterPro"/>
</dbReference>
<evidence type="ECO:0000313" key="5">
    <source>
        <dbReference type="Proteomes" id="UP000650833"/>
    </source>
</evidence>
<keyword evidence="1" id="KW-0539">Nucleus</keyword>
<keyword evidence="5" id="KW-1185">Reference proteome</keyword>
<dbReference type="EMBL" id="JAEPRC010000220">
    <property type="protein sequence ID" value="KAG2203701.1"/>
    <property type="molecule type" value="Genomic_DNA"/>
</dbReference>
<dbReference type="GO" id="GO:0003677">
    <property type="term" value="F:DNA binding"/>
    <property type="evidence" value="ECO:0007669"/>
    <property type="project" value="InterPro"/>
</dbReference>
<proteinExistence type="predicted"/>
<dbReference type="Pfam" id="PF04082">
    <property type="entry name" value="Fungal_trans"/>
    <property type="match status" value="1"/>
</dbReference>
<sequence length="603" mass="69658">MKRKCLPQEIHYKGDSSIEEEEDEYLEDYTNSYELDAMYGQVRDLEKQLQSLELDLNQEKALIKKEPRWNIHIVDGEIRLETEIKNLEELMMYGQSTIRYLSPFGNTFHTKSLLFERMNISFVKSAMQFVTKTYDSTDPRSLYSPKTISKRFSISVVPLIKPQSLVRKLIDNYFSCFNDTVPILHEPTFMEHVESLKNPMQDPVILAVCACSAISTCKHNFLNSYEKRYYSEYFFELSMDMLVDMFDDPDKALESVLVCNLLLPFMITTLRIAEGYKWASMAVLLCNNLLKEFPECIHGGPHLPRMTRIKYSIIHRNCVLAECAMAIIDFIRYDKRNEIKKNNVKFDILPDETRKTKNILKMFNLILGLSLHPAFIAVVTQARHLAAGDVAQLSFEEIIRYEETVVEWWHNIPDELKMCAEPFNLTKEAIEKETDVRRILMASYIHTITLSIQGCLIRPKSSENVDGVYNIVKDRAIYLAMHSADMCLLLTKQMDQIDSFCYSPAKLLIRSIDSLMSLLQVPDETMVKMARSKLNEYMHALTTRVLPDHQVSPSASPYSMIMIAPSGSTPPVTELYKNYPLPGEALVFDVVRTTVERNTRNLH</sequence>
<feature type="coiled-coil region" evidence="2">
    <location>
        <begin position="35"/>
        <end position="62"/>
    </location>
</feature>
<feature type="domain" description="Xylanolytic transcriptional activator regulatory" evidence="3">
    <location>
        <begin position="170"/>
        <end position="288"/>
    </location>
</feature>
<dbReference type="InterPro" id="IPR050987">
    <property type="entry name" value="AtrR-like"/>
</dbReference>
<evidence type="ECO:0000313" key="4">
    <source>
        <dbReference type="EMBL" id="KAG2203701.1"/>
    </source>
</evidence>
<gene>
    <name evidence="4" type="ORF">INT46_001731</name>
</gene>
<accession>A0A8H7R5W0</accession>
<protein>
    <recommendedName>
        <fullName evidence="3">Xylanolytic transcriptional activator regulatory domain-containing protein</fullName>
    </recommendedName>
</protein>
<dbReference type="AlphaFoldDB" id="A0A8H7R5W0"/>
<dbReference type="PANTHER" id="PTHR46910">
    <property type="entry name" value="TRANSCRIPTION FACTOR PDR1"/>
    <property type="match status" value="1"/>
</dbReference>
<comment type="caution">
    <text evidence="4">The sequence shown here is derived from an EMBL/GenBank/DDBJ whole genome shotgun (WGS) entry which is preliminary data.</text>
</comment>
<dbReference type="OrthoDB" id="2369992at2759"/>
<dbReference type="GO" id="GO:0008270">
    <property type="term" value="F:zinc ion binding"/>
    <property type="evidence" value="ECO:0007669"/>
    <property type="project" value="InterPro"/>
</dbReference>
<dbReference type="PANTHER" id="PTHR46910:SF1">
    <property type="entry name" value="MISCELLANEOUS ZN(II)2CYS6 TRANSCRIPTION FACTOR (EUROFUNG)-RELATED"/>
    <property type="match status" value="1"/>
</dbReference>
<name>A0A8H7R5W0_9FUNG</name>
<dbReference type="Proteomes" id="UP000650833">
    <property type="component" value="Unassembled WGS sequence"/>
</dbReference>
<organism evidence="4 5">
    <name type="scientific">Mucor plumbeus</name>
    <dbReference type="NCBI Taxonomy" id="97098"/>
    <lineage>
        <taxon>Eukaryota</taxon>
        <taxon>Fungi</taxon>
        <taxon>Fungi incertae sedis</taxon>
        <taxon>Mucoromycota</taxon>
        <taxon>Mucoromycotina</taxon>
        <taxon>Mucoromycetes</taxon>
        <taxon>Mucorales</taxon>
        <taxon>Mucorineae</taxon>
        <taxon>Mucoraceae</taxon>
        <taxon>Mucor</taxon>
    </lineage>
</organism>